<dbReference type="GO" id="GO:0016747">
    <property type="term" value="F:acyltransferase activity, transferring groups other than amino-acyl groups"/>
    <property type="evidence" value="ECO:0007669"/>
    <property type="project" value="InterPro"/>
</dbReference>
<dbReference type="Pfam" id="PF13508">
    <property type="entry name" value="Acetyltransf_7"/>
    <property type="match status" value="1"/>
</dbReference>
<comment type="caution">
    <text evidence="8">The sequence shown here is derived from an EMBL/GenBank/DDBJ whole genome shotgun (WGS) entry which is preliminary data.</text>
</comment>
<protein>
    <submittedName>
        <fullName evidence="8">GNAT family N-acetyltransferase</fullName>
    </submittedName>
</protein>
<comment type="similarity">
    <text evidence="1">Belongs to the acetyltransferase family. GNAT subfamily.</text>
</comment>
<dbReference type="AlphaFoldDB" id="A0A1S8Y7N4"/>
<dbReference type="PANTHER" id="PTHR36449">
    <property type="entry name" value="ACETYLTRANSFERASE-RELATED"/>
    <property type="match status" value="1"/>
</dbReference>
<evidence type="ECO:0000256" key="2">
    <source>
        <dbReference type="ARBA" id="ARBA00022491"/>
    </source>
</evidence>
<evidence type="ECO:0000256" key="6">
    <source>
        <dbReference type="ARBA" id="ARBA00049880"/>
    </source>
</evidence>
<evidence type="ECO:0000256" key="4">
    <source>
        <dbReference type="ARBA" id="ARBA00022679"/>
    </source>
</evidence>
<proteinExistence type="inferred from homology"/>
<sequence length="159" mass="17410">MGITPPVLLEKKHVTSNFHCSELSLDDWLRRSALKNQTSGASRTFVVCSSESDNIVGFYALATGSVQRHIAPGAVRRNMPDPVPVLVLGRLGVDLNWQGMGIGSGLLKDAILRSKEVSLHVGTRALLVHALSDNARDFYEHWGFIPSGIQPETLLLPLW</sequence>
<dbReference type="OrthoDB" id="9799147at2"/>
<evidence type="ECO:0000313" key="8">
    <source>
        <dbReference type="EMBL" id="OON34703.1"/>
    </source>
</evidence>
<name>A0A1S8Y7N4_9GAMM</name>
<feature type="domain" description="N-acetyltransferase" evidence="7">
    <location>
        <begin position="18"/>
        <end position="159"/>
    </location>
</feature>
<dbReference type="CDD" id="cd04301">
    <property type="entry name" value="NAT_SF"/>
    <property type="match status" value="1"/>
</dbReference>
<accession>A0A1S8Y7N4</accession>
<dbReference type="STRING" id="1926881.BTJ39_23345"/>
<keyword evidence="9" id="KW-1185">Reference proteome</keyword>
<evidence type="ECO:0000256" key="5">
    <source>
        <dbReference type="ARBA" id="ARBA00023315"/>
    </source>
</evidence>
<dbReference type="PANTHER" id="PTHR36449:SF1">
    <property type="entry name" value="ACETYLTRANSFERASE"/>
    <property type="match status" value="1"/>
</dbReference>
<reference evidence="8 9" key="1">
    <citation type="submission" date="2016-12" db="EMBL/GenBank/DDBJ databases">
        <title>Izhakiella australiana sp. nov. of genus Izhakiella isolated from Australian desert.</title>
        <authorList>
            <person name="Ji M."/>
        </authorList>
    </citation>
    <scope>NUCLEOTIDE SEQUENCE [LARGE SCALE GENOMIC DNA]</scope>
    <source>
        <strain evidence="8 9">D4N98</strain>
    </source>
</reference>
<dbReference type="Gene3D" id="3.40.630.30">
    <property type="match status" value="1"/>
</dbReference>
<comment type="catalytic activity">
    <reaction evidence="6">
        <text>glycyl-tRNA(Gly) + acetyl-CoA = N-acetylglycyl-tRNA(Gly) + CoA + H(+)</text>
        <dbReference type="Rhea" id="RHEA:81867"/>
        <dbReference type="Rhea" id="RHEA-COMP:9683"/>
        <dbReference type="Rhea" id="RHEA-COMP:19766"/>
        <dbReference type="ChEBI" id="CHEBI:15378"/>
        <dbReference type="ChEBI" id="CHEBI:57287"/>
        <dbReference type="ChEBI" id="CHEBI:57288"/>
        <dbReference type="ChEBI" id="CHEBI:78522"/>
        <dbReference type="ChEBI" id="CHEBI:232036"/>
    </reaction>
</comment>
<organism evidence="8 9">
    <name type="scientific">Izhakiella australiensis</name>
    <dbReference type="NCBI Taxonomy" id="1926881"/>
    <lineage>
        <taxon>Bacteria</taxon>
        <taxon>Pseudomonadati</taxon>
        <taxon>Pseudomonadota</taxon>
        <taxon>Gammaproteobacteria</taxon>
        <taxon>Enterobacterales</taxon>
        <taxon>Erwiniaceae</taxon>
        <taxon>Izhakiella</taxon>
    </lineage>
</organism>
<dbReference type="InterPro" id="IPR016181">
    <property type="entry name" value="Acyl_CoA_acyltransferase"/>
</dbReference>
<dbReference type="SUPFAM" id="SSF55729">
    <property type="entry name" value="Acyl-CoA N-acyltransferases (Nat)"/>
    <property type="match status" value="1"/>
</dbReference>
<dbReference type="RefSeq" id="WP_078005071.1">
    <property type="nucleotide sequence ID" value="NZ_MRUL01000034.1"/>
</dbReference>
<keyword evidence="3" id="KW-1277">Toxin-antitoxin system</keyword>
<keyword evidence="4 8" id="KW-0808">Transferase</keyword>
<evidence type="ECO:0000259" key="7">
    <source>
        <dbReference type="PROSITE" id="PS51186"/>
    </source>
</evidence>
<evidence type="ECO:0000256" key="1">
    <source>
        <dbReference type="ARBA" id="ARBA00009342"/>
    </source>
</evidence>
<gene>
    <name evidence="8" type="ORF">BTJ39_23345</name>
</gene>
<keyword evidence="2" id="KW-0678">Repressor</keyword>
<evidence type="ECO:0000256" key="3">
    <source>
        <dbReference type="ARBA" id="ARBA00022649"/>
    </source>
</evidence>
<dbReference type="Proteomes" id="UP000190667">
    <property type="component" value="Unassembled WGS sequence"/>
</dbReference>
<dbReference type="PROSITE" id="PS51186">
    <property type="entry name" value="GNAT"/>
    <property type="match status" value="1"/>
</dbReference>
<keyword evidence="5" id="KW-0012">Acyltransferase</keyword>
<dbReference type="EMBL" id="MRUL01000034">
    <property type="protein sequence ID" value="OON34703.1"/>
    <property type="molecule type" value="Genomic_DNA"/>
</dbReference>
<dbReference type="InterPro" id="IPR000182">
    <property type="entry name" value="GNAT_dom"/>
</dbReference>
<evidence type="ECO:0000313" key="9">
    <source>
        <dbReference type="Proteomes" id="UP000190667"/>
    </source>
</evidence>